<feature type="compositionally biased region" description="Polar residues" evidence="1">
    <location>
        <begin position="1"/>
        <end position="28"/>
    </location>
</feature>
<feature type="compositionally biased region" description="Basic and acidic residues" evidence="1">
    <location>
        <begin position="29"/>
        <end position="47"/>
    </location>
</feature>
<comment type="caution">
    <text evidence="2">The sequence shown here is derived from an EMBL/GenBank/DDBJ whole genome shotgun (WGS) entry which is preliminary data.</text>
</comment>
<organism evidence="2 3">
    <name type="scientific">Plectosphaerella cucumerina</name>
    <dbReference type="NCBI Taxonomy" id="40658"/>
    <lineage>
        <taxon>Eukaryota</taxon>
        <taxon>Fungi</taxon>
        <taxon>Dikarya</taxon>
        <taxon>Ascomycota</taxon>
        <taxon>Pezizomycotina</taxon>
        <taxon>Sordariomycetes</taxon>
        <taxon>Hypocreomycetidae</taxon>
        <taxon>Glomerellales</taxon>
        <taxon>Plectosphaerellaceae</taxon>
        <taxon>Plectosphaerella</taxon>
    </lineage>
</organism>
<sequence>MSRNIGWSTSFSNWAAGNNRPRTSGTSSRLEDADDRAQFRAEKQRKKESIERKWLRLQRNAPTLSTEEFHRRRREFESAERKYLRTFSSFDAWRRQRREERRASEQVHVQEVVQGQAYETL</sequence>
<feature type="region of interest" description="Disordered" evidence="1">
    <location>
        <begin position="1"/>
        <end position="47"/>
    </location>
</feature>
<dbReference type="SUPFAM" id="SSF111384">
    <property type="entry name" value="OmpH-like"/>
    <property type="match status" value="1"/>
</dbReference>
<dbReference type="Proteomes" id="UP000813385">
    <property type="component" value="Unassembled WGS sequence"/>
</dbReference>
<dbReference type="EMBL" id="JAGPXD010000002">
    <property type="protein sequence ID" value="KAH7369113.1"/>
    <property type="molecule type" value="Genomic_DNA"/>
</dbReference>
<evidence type="ECO:0000313" key="3">
    <source>
        <dbReference type="Proteomes" id="UP000813385"/>
    </source>
</evidence>
<proteinExistence type="predicted"/>
<protein>
    <submittedName>
        <fullName evidence="2">Uncharacterized protein</fullName>
    </submittedName>
</protein>
<reference evidence="2" key="1">
    <citation type="journal article" date="2021" name="Nat. Commun.">
        <title>Genetic determinants of endophytism in the Arabidopsis root mycobiome.</title>
        <authorList>
            <person name="Mesny F."/>
            <person name="Miyauchi S."/>
            <person name="Thiergart T."/>
            <person name="Pickel B."/>
            <person name="Atanasova L."/>
            <person name="Karlsson M."/>
            <person name="Huettel B."/>
            <person name="Barry K.W."/>
            <person name="Haridas S."/>
            <person name="Chen C."/>
            <person name="Bauer D."/>
            <person name="Andreopoulos W."/>
            <person name="Pangilinan J."/>
            <person name="LaButti K."/>
            <person name="Riley R."/>
            <person name="Lipzen A."/>
            <person name="Clum A."/>
            <person name="Drula E."/>
            <person name="Henrissat B."/>
            <person name="Kohler A."/>
            <person name="Grigoriev I.V."/>
            <person name="Martin F.M."/>
            <person name="Hacquard S."/>
        </authorList>
    </citation>
    <scope>NUCLEOTIDE SEQUENCE</scope>
    <source>
        <strain evidence="2">MPI-CAGE-AT-0016</strain>
    </source>
</reference>
<evidence type="ECO:0000313" key="2">
    <source>
        <dbReference type="EMBL" id="KAH7369113.1"/>
    </source>
</evidence>
<dbReference type="InterPro" id="IPR024930">
    <property type="entry name" value="Skp_dom_sf"/>
</dbReference>
<accession>A0A8K0TML0</accession>
<name>A0A8K0TML0_9PEZI</name>
<gene>
    <name evidence="2" type="ORF">B0T11DRAFT_327231</name>
</gene>
<dbReference type="AlphaFoldDB" id="A0A8K0TML0"/>
<keyword evidence="3" id="KW-1185">Reference proteome</keyword>
<evidence type="ECO:0000256" key="1">
    <source>
        <dbReference type="SAM" id="MobiDB-lite"/>
    </source>
</evidence>